<gene>
    <name evidence="2" type="ORF">J2S48_000698</name>
</gene>
<evidence type="ECO:0000313" key="3">
    <source>
        <dbReference type="Proteomes" id="UP001183585"/>
    </source>
</evidence>
<dbReference type="Gene3D" id="2.60.20.10">
    <property type="entry name" value="Crystallins"/>
    <property type="match status" value="1"/>
</dbReference>
<comment type="caution">
    <text evidence="2">The sequence shown here is derived from an EMBL/GenBank/DDBJ whole genome shotgun (WGS) entry which is preliminary data.</text>
</comment>
<evidence type="ECO:0000313" key="2">
    <source>
        <dbReference type="EMBL" id="MDR7381183.1"/>
    </source>
</evidence>
<organism evidence="2 3">
    <name type="scientific">Promicromonospora iranensis</name>
    <dbReference type="NCBI Taxonomy" id="1105144"/>
    <lineage>
        <taxon>Bacteria</taxon>
        <taxon>Bacillati</taxon>
        <taxon>Actinomycetota</taxon>
        <taxon>Actinomycetes</taxon>
        <taxon>Micrococcales</taxon>
        <taxon>Promicromonosporaceae</taxon>
        <taxon>Promicromonospora</taxon>
    </lineage>
</organism>
<reference evidence="2 3" key="1">
    <citation type="submission" date="2023-07" db="EMBL/GenBank/DDBJ databases">
        <title>Sequencing the genomes of 1000 actinobacteria strains.</title>
        <authorList>
            <person name="Klenk H.-P."/>
        </authorList>
    </citation>
    <scope>NUCLEOTIDE SEQUENCE [LARGE SCALE GENOMIC DNA]</scope>
    <source>
        <strain evidence="2 3">DSM 45554</strain>
    </source>
</reference>
<feature type="chain" id="PRO_5047258235" description="Beta/gamma crystallin" evidence="1">
    <location>
        <begin position="32"/>
        <end position="213"/>
    </location>
</feature>
<name>A0ABU2CIN9_9MICO</name>
<keyword evidence="3" id="KW-1185">Reference proteome</keyword>
<feature type="signal peptide" evidence="1">
    <location>
        <begin position="1"/>
        <end position="31"/>
    </location>
</feature>
<proteinExistence type="predicted"/>
<evidence type="ECO:0000256" key="1">
    <source>
        <dbReference type="SAM" id="SignalP"/>
    </source>
</evidence>
<dbReference type="RefSeq" id="WP_274997558.1">
    <property type="nucleotide sequence ID" value="NZ_JAJQQP010000016.1"/>
</dbReference>
<keyword evidence="1" id="KW-0732">Signal</keyword>
<sequence length="213" mass="22208">MVGRFTRTSARPVAALIAALVLSAGPAAAFAAAAPVDSPAVTASLSASTDPFADLAADGSLTVKEVRARIESGGMGTMAKSGGIGTMANTYGYCAILDGQFGCKSGYNTSDGLVVAIVYENRWFNTQNDGLVGVIYNPNYSVGCTSRTSDFEGGANFPAVLDDKVSSVRTYNGCDITLWSRSGLQFEGTSWIHEEDDLNPSGWNNVASSFEIS</sequence>
<dbReference type="EMBL" id="JAVDYE010000001">
    <property type="protein sequence ID" value="MDR7381183.1"/>
    <property type="molecule type" value="Genomic_DNA"/>
</dbReference>
<protein>
    <recommendedName>
        <fullName evidence="4">Beta/gamma crystallin</fullName>
    </recommendedName>
</protein>
<evidence type="ECO:0008006" key="4">
    <source>
        <dbReference type="Google" id="ProtNLM"/>
    </source>
</evidence>
<accession>A0ABU2CIN9</accession>
<dbReference type="Proteomes" id="UP001183585">
    <property type="component" value="Unassembled WGS sequence"/>
</dbReference>